<evidence type="ECO:0000313" key="18">
    <source>
        <dbReference type="EMBL" id="GER02634.1"/>
    </source>
</evidence>
<organism evidence="18 19">
    <name type="scientific">Iodidimonas nitroreducens</name>
    <dbReference type="NCBI Taxonomy" id="1236968"/>
    <lineage>
        <taxon>Bacteria</taxon>
        <taxon>Pseudomonadati</taxon>
        <taxon>Pseudomonadota</taxon>
        <taxon>Alphaproteobacteria</taxon>
        <taxon>Iodidimonadales</taxon>
        <taxon>Iodidimonadaceae</taxon>
        <taxon>Iodidimonas</taxon>
    </lineage>
</organism>
<dbReference type="GO" id="GO:0140078">
    <property type="term" value="F:class I DNA-(apurinic or apyrimidinic site) endonuclease activity"/>
    <property type="evidence" value="ECO:0007669"/>
    <property type="project" value="UniProtKB-EC"/>
</dbReference>
<dbReference type="PROSITE" id="PS51066">
    <property type="entry name" value="ZF_FPG_2"/>
    <property type="match status" value="1"/>
</dbReference>
<dbReference type="Pfam" id="PF06831">
    <property type="entry name" value="H2TH"/>
    <property type="match status" value="1"/>
</dbReference>
<feature type="binding site" evidence="15">
    <location>
        <position position="159"/>
    </location>
    <ligand>
        <name>DNA</name>
        <dbReference type="ChEBI" id="CHEBI:16991"/>
    </ligand>
</feature>
<comment type="caution">
    <text evidence="18">The sequence shown here is derived from an EMBL/GenBank/DDBJ whole genome shotgun (WGS) entry which is preliminary data.</text>
</comment>
<dbReference type="InterPro" id="IPR015887">
    <property type="entry name" value="DNA_glyclase_Znf_dom_DNA_BS"/>
</dbReference>
<dbReference type="Pfam" id="PF01149">
    <property type="entry name" value="Fapy_DNA_glyco"/>
    <property type="match status" value="1"/>
</dbReference>
<evidence type="ECO:0000313" key="19">
    <source>
        <dbReference type="Proteomes" id="UP000324996"/>
    </source>
</evidence>
<keyword evidence="12 15" id="KW-0511">Multifunctional enzyme</keyword>
<keyword evidence="4 15" id="KW-0479">Metal-binding</keyword>
<evidence type="ECO:0000256" key="11">
    <source>
        <dbReference type="ARBA" id="ARBA00023239"/>
    </source>
</evidence>
<evidence type="ECO:0000256" key="12">
    <source>
        <dbReference type="ARBA" id="ARBA00023268"/>
    </source>
</evidence>
<dbReference type="Gene3D" id="3.20.190.10">
    <property type="entry name" value="MutM-like, N-terminal"/>
    <property type="match status" value="1"/>
</dbReference>
<dbReference type="InterPro" id="IPR000214">
    <property type="entry name" value="Znf_DNA_glyclase/AP_lyase"/>
</dbReference>
<dbReference type="InterPro" id="IPR035937">
    <property type="entry name" value="FPG_N"/>
</dbReference>
<proteinExistence type="inferred from homology"/>
<feature type="active site" description="Proton donor" evidence="15">
    <location>
        <position position="3"/>
    </location>
</feature>
<evidence type="ECO:0000256" key="8">
    <source>
        <dbReference type="ARBA" id="ARBA00022833"/>
    </source>
</evidence>
<reference evidence="18 19" key="1">
    <citation type="submission" date="2019-09" db="EMBL/GenBank/DDBJ databases">
        <title>NBRP : Genome information of microbial organism related human and environment.</title>
        <authorList>
            <person name="Hattori M."/>
            <person name="Oshima K."/>
            <person name="Inaba H."/>
            <person name="Suda W."/>
            <person name="Sakamoto M."/>
            <person name="Iino T."/>
            <person name="Kitahara M."/>
            <person name="Oshida Y."/>
            <person name="Iida T."/>
            <person name="Kudo T."/>
            <person name="Itoh T."/>
            <person name="Ohkuma M."/>
        </authorList>
    </citation>
    <scope>NUCLEOTIDE SEQUENCE [LARGE SCALE GENOMIC DNA]</scope>
    <source>
        <strain evidence="18 19">Q-1</strain>
    </source>
</reference>
<dbReference type="FunFam" id="1.10.8.50:FF:000003">
    <property type="entry name" value="Formamidopyrimidine-DNA glycosylase"/>
    <property type="match status" value="1"/>
</dbReference>
<dbReference type="InterPro" id="IPR012319">
    <property type="entry name" value="FPG_cat"/>
</dbReference>
<evidence type="ECO:0000259" key="17">
    <source>
        <dbReference type="PROSITE" id="PS51068"/>
    </source>
</evidence>
<dbReference type="SMART" id="SM00898">
    <property type="entry name" value="Fapy_DNA_glyco"/>
    <property type="match status" value="1"/>
</dbReference>
<feature type="binding site" evidence="15">
    <location>
        <position position="97"/>
    </location>
    <ligand>
        <name>DNA</name>
        <dbReference type="ChEBI" id="CHEBI:16991"/>
    </ligand>
</feature>
<feature type="active site" description="Proton donor; for beta-elimination activity" evidence="15">
    <location>
        <position position="58"/>
    </location>
</feature>
<feature type="binding site" evidence="15">
    <location>
        <position position="116"/>
    </location>
    <ligand>
        <name>DNA</name>
        <dbReference type="ChEBI" id="CHEBI:16991"/>
    </ligand>
</feature>
<keyword evidence="11 15" id="KW-0456">Lyase</keyword>
<dbReference type="PROSITE" id="PS51068">
    <property type="entry name" value="FPG_CAT"/>
    <property type="match status" value="1"/>
</dbReference>
<feature type="active site" description="Proton donor; for delta-elimination activity" evidence="15">
    <location>
        <position position="270"/>
    </location>
</feature>
<dbReference type="SUPFAM" id="SSF57716">
    <property type="entry name" value="Glucocorticoid receptor-like (DNA-binding domain)"/>
    <property type="match status" value="1"/>
</dbReference>
<dbReference type="GO" id="GO:0003684">
    <property type="term" value="F:damaged DNA binding"/>
    <property type="evidence" value="ECO:0007669"/>
    <property type="project" value="InterPro"/>
</dbReference>
<keyword evidence="7 15" id="KW-0378">Hydrolase</keyword>
<gene>
    <name evidence="15 18" type="primary">mutM</name>
    <name evidence="15" type="synonym">fpg</name>
    <name evidence="18" type="ORF">JCM17846_03160</name>
</gene>
<dbReference type="SUPFAM" id="SSF81624">
    <property type="entry name" value="N-terminal domain of MutM-like DNA repair proteins"/>
    <property type="match status" value="1"/>
</dbReference>
<comment type="catalytic activity">
    <reaction evidence="14 15">
        <text>2'-deoxyribonucleotide-(2'-deoxyribose 5'-phosphate)-2'-deoxyribonucleotide-DNA = a 3'-end 2'-deoxyribonucleotide-(2,3-dehydro-2,3-deoxyribose 5'-phosphate)-DNA + a 5'-end 5'-phospho-2'-deoxyribonucleoside-DNA + H(+)</text>
        <dbReference type="Rhea" id="RHEA:66592"/>
        <dbReference type="Rhea" id="RHEA-COMP:13180"/>
        <dbReference type="Rhea" id="RHEA-COMP:16897"/>
        <dbReference type="Rhea" id="RHEA-COMP:17067"/>
        <dbReference type="ChEBI" id="CHEBI:15378"/>
        <dbReference type="ChEBI" id="CHEBI:136412"/>
        <dbReference type="ChEBI" id="CHEBI:157695"/>
        <dbReference type="ChEBI" id="CHEBI:167181"/>
        <dbReference type="EC" id="4.2.99.18"/>
    </reaction>
</comment>
<evidence type="ECO:0000256" key="10">
    <source>
        <dbReference type="ARBA" id="ARBA00023204"/>
    </source>
</evidence>
<keyword evidence="8 15" id="KW-0862">Zinc</keyword>
<keyword evidence="6 15" id="KW-0863">Zinc-finger</keyword>
<keyword evidence="10 15" id="KW-0234">DNA repair</keyword>
<comment type="subunit">
    <text evidence="3 15">Monomer.</text>
</comment>
<keyword evidence="19" id="KW-1185">Reference proteome</keyword>
<evidence type="ECO:0000256" key="6">
    <source>
        <dbReference type="ARBA" id="ARBA00022771"/>
    </source>
</evidence>
<keyword evidence="9 15" id="KW-0238">DNA-binding</keyword>
<evidence type="ECO:0000256" key="15">
    <source>
        <dbReference type="HAMAP-Rule" id="MF_00103"/>
    </source>
</evidence>
<dbReference type="GO" id="GO:0006284">
    <property type="term" value="P:base-excision repair"/>
    <property type="evidence" value="ECO:0007669"/>
    <property type="project" value="InterPro"/>
</dbReference>
<evidence type="ECO:0000256" key="9">
    <source>
        <dbReference type="ARBA" id="ARBA00023125"/>
    </source>
</evidence>
<feature type="active site" description="Schiff-base intermediate with DNA" evidence="15">
    <location>
        <position position="2"/>
    </location>
</feature>
<evidence type="ECO:0000256" key="3">
    <source>
        <dbReference type="ARBA" id="ARBA00011245"/>
    </source>
</evidence>
<feature type="domain" description="FPG-type" evidence="16">
    <location>
        <begin position="244"/>
        <end position="280"/>
    </location>
</feature>
<dbReference type="PANTHER" id="PTHR22993:SF9">
    <property type="entry name" value="FORMAMIDOPYRIMIDINE-DNA GLYCOSYLASE"/>
    <property type="match status" value="1"/>
</dbReference>
<dbReference type="RefSeq" id="WP_042082764.1">
    <property type="nucleotide sequence ID" value="NZ_BKCN01000001.1"/>
</dbReference>
<dbReference type="SMART" id="SM01232">
    <property type="entry name" value="H2TH"/>
    <property type="match status" value="1"/>
</dbReference>
<evidence type="ECO:0000256" key="13">
    <source>
        <dbReference type="ARBA" id="ARBA00023295"/>
    </source>
</evidence>
<dbReference type="SUPFAM" id="SSF46946">
    <property type="entry name" value="S13-like H2TH domain"/>
    <property type="match status" value="1"/>
</dbReference>
<dbReference type="EC" id="3.2.2.23" evidence="15"/>
<keyword evidence="13 15" id="KW-0326">Glycosidase</keyword>
<dbReference type="InterPro" id="IPR015886">
    <property type="entry name" value="H2TH_FPG"/>
</dbReference>
<comment type="function">
    <text evidence="15">Involved in base excision repair of DNA damaged by oxidation or by mutagenic agents. Acts as DNA glycosylase that recognizes and removes damaged bases. Has a preference for oxidized purines, such as 7,8-dihydro-8-oxoguanine (8-oxoG). Has AP (apurinic/apyrimidinic) lyase activity and introduces nicks in the DNA strand. Cleaves the DNA backbone by beta-delta elimination to generate a single-strand break at the site of the removed base with both 3'- and 5'-phosphates.</text>
</comment>
<keyword evidence="5 15" id="KW-0227">DNA damage</keyword>
<evidence type="ECO:0000256" key="1">
    <source>
        <dbReference type="ARBA" id="ARBA00001668"/>
    </source>
</evidence>
<dbReference type="Gene3D" id="1.10.8.50">
    <property type="match status" value="1"/>
</dbReference>
<dbReference type="NCBIfam" id="TIGR00577">
    <property type="entry name" value="fpg"/>
    <property type="match status" value="1"/>
</dbReference>
<dbReference type="Proteomes" id="UP000324996">
    <property type="component" value="Unassembled WGS sequence"/>
</dbReference>
<evidence type="ECO:0000256" key="5">
    <source>
        <dbReference type="ARBA" id="ARBA00022763"/>
    </source>
</evidence>
<dbReference type="PROSITE" id="PS01242">
    <property type="entry name" value="ZF_FPG_1"/>
    <property type="match status" value="1"/>
</dbReference>
<dbReference type="CDD" id="cd08966">
    <property type="entry name" value="EcFpg-like_N"/>
    <property type="match status" value="1"/>
</dbReference>
<evidence type="ECO:0000256" key="2">
    <source>
        <dbReference type="ARBA" id="ARBA00009409"/>
    </source>
</evidence>
<evidence type="ECO:0000256" key="14">
    <source>
        <dbReference type="ARBA" id="ARBA00044632"/>
    </source>
</evidence>
<dbReference type="EMBL" id="BKCN01000001">
    <property type="protein sequence ID" value="GER02634.1"/>
    <property type="molecule type" value="Genomic_DNA"/>
</dbReference>
<sequence length="280" mass="30363">MPELPEVETVCRGLRPVLEGAEITRLLTRREGLRRPFPPDLAQRLVGRRVAGVSRRGKYILIEMDGGNASVLIVHLGMSGRVKVDLPGCAHREPGRHDHLIIQTREGTQIMLNDARRFGLVALADAASLADHPLLGHLGPEPFSDGLDAAYLLGACQKRATSMKMLLMDQQVIAGLGNIYVSESLYRAGISPRLKAARLSRKRAGALIEALRAVLEEAILAGGSSLRDHAGINGELGTFQHGFKVYGRADEACLSDDCGQSIKRIIQAGRATFYCPGCQR</sequence>
<dbReference type="PANTHER" id="PTHR22993">
    <property type="entry name" value="FORMAMIDOPYRIMIDINE-DNA GLYCOSYLASE"/>
    <property type="match status" value="1"/>
</dbReference>
<feature type="domain" description="Formamidopyrimidine-DNA glycosylase catalytic" evidence="17">
    <location>
        <begin position="2"/>
        <end position="119"/>
    </location>
</feature>
<comment type="cofactor">
    <cofactor evidence="15">
        <name>Zn(2+)</name>
        <dbReference type="ChEBI" id="CHEBI:29105"/>
    </cofactor>
    <text evidence="15">Binds 1 zinc ion per subunit.</text>
</comment>
<dbReference type="AlphaFoldDB" id="A0A5A7N4F6"/>
<comment type="similarity">
    <text evidence="2 15">Belongs to the FPG family.</text>
</comment>
<name>A0A5A7N4F6_9PROT</name>
<evidence type="ECO:0000259" key="16">
    <source>
        <dbReference type="PROSITE" id="PS51066"/>
    </source>
</evidence>
<protein>
    <recommendedName>
        <fullName evidence="15">Formamidopyrimidine-DNA glycosylase</fullName>
        <shortName evidence="15">Fapy-DNA glycosylase</shortName>
        <ecNumber evidence="15">3.2.2.23</ecNumber>
    </recommendedName>
    <alternativeName>
        <fullName evidence="15">DNA-(apurinic or apyrimidinic site) lyase MutM</fullName>
        <shortName evidence="15">AP lyase MutM</shortName>
        <ecNumber evidence="15">4.2.99.18</ecNumber>
    </alternativeName>
</protein>
<dbReference type="HAMAP" id="MF_00103">
    <property type="entry name" value="Fapy_DNA_glycosyl"/>
    <property type="match status" value="1"/>
</dbReference>
<evidence type="ECO:0000256" key="4">
    <source>
        <dbReference type="ARBA" id="ARBA00022723"/>
    </source>
</evidence>
<evidence type="ECO:0000256" key="7">
    <source>
        <dbReference type="ARBA" id="ARBA00022801"/>
    </source>
</evidence>
<accession>A0A5A7N4F6</accession>
<comment type="catalytic activity">
    <reaction evidence="1 15">
        <text>Hydrolysis of DNA containing ring-opened 7-methylguanine residues, releasing 2,6-diamino-4-hydroxy-5-(N-methyl)formamidopyrimidine.</text>
        <dbReference type="EC" id="3.2.2.23"/>
    </reaction>
</comment>
<dbReference type="EC" id="4.2.99.18" evidence="15"/>
<dbReference type="GO" id="GO:0034039">
    <property type="term" value="F:8-oxo-7,8-dihydroguanine DNA N-glycosylase activity"/>
    <property type="evidence" value="ECO:0007669"/>
    <property type="project" value="TreeGrafter"/>
</dbReference>
<dbReference type="InterPro" id="IPR010979">
    <property type="entry name" value="Ribosomal_uS13-like_H2TH"/>
</dbReference>
<dbReference type="GO" id="GO:0008270">
    <property type="term" value="F:zinc ion binding"/>
    <property type="evidence" value="ECO:0007669"/>
    <property type="project" value="UniProtKB-UniRule"/>
</dbReference>
<dbReference type="InterPro" id="IPR020629">
    <property type="entry name" value="FPG_Glyclase"/>
</dbReference>
<dbReference type="NCBIfam" id="NF002211">
    <property type="entry name" value="PRK01103.1"/>
    <property type="match status" value="1"/>
</dbReference>